<dbReference type="Proteomes" id="UP000067243">
    <property type="component" value="Chromosome"/>
</dbReference>
<dbReference type="RefSeq" id="WP_075048471.1">
    <property type="nucleotide sequence ID" value="NZ_CP012328.1"/>
</dbReference>
<sequence>MNLREKLVNISISTQNETKKIIVDNLLNSFNNNVFLNIEDFSKTCYLSKSAISKFSLKFGFSGYRELINRLKFERENYSEIMSQNLQSKSFAELKNYFIDYINFFDRYEKDLDNVRSLLNNKTIIVSSNQLFEKSKLLYYYLRNNNNEVELSDQLFPNYNVDVNTKDCTFLFFTGGMEVEGIFNLYNKVKSNNKIVFFTSYALSSRIDKYDVKIIFDKDKNSTNIFHRSTIVGYLVSQLINKIT</sequence>
<evidence type="ECO:0000313" key="2">
    <source>
        <dbReference type="EMBL" id="AKU79887.1"/>
    </source>
</evidence>
<dbReference type="OrthoDB" id="399959at2"/>
<evidence type="ECO:0000259" key="1">
    <source>
        <dbReference type="PROSITE" id="PS51071"/>
    </source>
</evidence>
<name>A0A0K1P7M5_9MOLU</name>
<dbReference type="STRING" id="216946.STURO_v1c06390"/>
<dbReference type="InterPro" id="IPR009057">
    <property type="entry name" value="Homeodomain-like_sf"/>
</dbReference>
<dbReference type="KEGG" id="stur:STURON_00641"/>
<protein>
    <submittedName>
        <fullName evidence="2">Putative transcriptional regulator</fullName>
    </submittedName>
</protein>
<dbReference type="SUPFAM" id="SSF46689">
    <property type="entry name" value="Homeodomain-like"/>
    <property type="match status" value="1"/>
</dbReference>
<dbReference type="Pfam" id="PF01418">
    <property type="entry name" value="HTH_6"/>
    <property type="match status" value="1"/>
</dbReference>
<feature type="domain" description="HTH rpiR-type" evidence="1">
    <location>
        <begin position="2"/>
        <end position="78"/>
    </location>
</feature>
<reference evidence="2 3" key="1">
    <citation type="journal article" date="2015" name="Genome Announc.">
        <title>Complete Genome Sequence of Spiroplasma turonicum Strain Tab4cT, a Parasite of a Horse Fly, Haematopota sp. (Diptera: Tabanidae).</title>
        <authorList>
            <person name="Davis R.E."/>
            <person name="Shao J."/>
            <person name="Zhao Y."/>
            <person name="Gasparich G.E."/>
            <person name="Gaynor B.J."/>
            <person name="Donofrio N."/>
        </authorList>
    </citation>
    <scope>NUCLEOTIDE SEQUENCE [LARGE SCALE GENOMIC DNA]</scope>
    <source>
        <strain evidence="2 3">Tab4c</strain>
    </source>
</reference>
<keyword evidence="3" id="KW-1185">Reference proteome</keyword>
<dbReference type="InterPro" id="IPR000281">
    <property type="entry name" value="HTH_RpiR"/>
</dbReference>
<dbReference type="EMBL" id="CP012328">
    <property type="protein sequence ID" value="AKU79887.1"/>
    <property type="molecule type" value="Genomic_DNA"/>
</dbReference>
<gene>
    <name evidence="2" type="ORF">STURON_00641</name>
</gene>
<dbReference type="Gene3D" id="1.10.10.10">
    <property type="entry name" value="Winged helix-like DNA-binding domain superfamily/Winged helix DNA-binding domain"/>
    <property type="match status" value="1"/>
</dbReference>
<dbReference type="GO" id="GO:0003700">
    <property type="term" value="F:DNA-binding transcription factor activity"/>
    <property type="evidence" value="ECO:0007669"/>
    <property type="project" value="InterPro"/>
</dbReference>
<dbReference type="PATRIC" id="fig|216946.3.peg.659"/>
<dbReference type="InterPro" id="IPR036388">
    <property type="entry name" value="WH-like_DNA-bd_sf"/>
</dbReference>
<evidence type="ECO:0000313" key="3">
    <source>
        <dbReference type="Proteomes" id="UP000067243"/>
    </source>
</evidence>
<proteinExistence type="predicted"/>
<accession>A0A0K1P7M5</accession>
<dbReference type="PROSITE" id="PS51071">
    <property type="entry name" value="HTH_RPIR"/>
    <property type="match status" value="1"/>
</dbReference>
<dbReference type="AlphaFoldDB" id="A0A0K1P7M5"/>
<organism evidence="2 3">
    <name type="scientific">Spiroplasma turonicum</name>
    <dbReference type="NCBI Taxonomy" id="216946"/>
    <lineage>
        <taxon>Bacteria</taxon>
        <taxon>Bacillati</taxon>
        <taxon>Mycoplasmatota</taxon>
        <taxon>Mollicutes</taxon>
        <taxon>Entomoplasmatales</taxon>
        <taxon>Spiroplasmataceae</taxon>
        <taxon>Spiroplasma</taxon>
    </lineage>
</organism>